<feature type="compositionally biased region" description="Basic and acidic residues" evidence="1">
    <location>
        <begin position="42"/>
        <end position="62"/>
    </location>
</feature>
<dbReference type="SUPFAM" id="SSF46565">
    <property type="entry name" value="Chaperone J-domain"/>
    <property type="match status" value="1"/>
</dbReference>
<dbReference type="InterPro" id="IPR036869">
    <property type="entry name" value="J_dom_sf"/>
</dbReference>
<evidence type="ECO:0000313" key="4">
    <source>
        <dbReference type="Proteomes" id="UP000757435"/>
    </source>
</evidence>
<sequence>MSDLERYYTVLGLEPGASLEEVNQAYRDLAFIWHPDRMPKDNVRLQEKAQEKLKDLNEAREKLRSHRSTKAAPQSRPAAKPPAAKPPAAKPPAPSSQTHSRSSSQSYNSQSYNSQAHNSQSSQAHNSQSSQAHNSQSSQAHNSQAHGSSHTVPPRYHYYQPSQQSAYTYPSAQSGQPQRPYESQRPPSVKKSPSDLTGANLSGVDLREKDLSGRNLSQANLSGANLSDAFLHRVNLSEANLSNVNLFRANLLQANLTQANLQEANLIGADLSGADLSGANLKGAKIAVGDRLMVKLTGTILAGATMPDGTVHS</sequence>
<evidence type="ECO:0000256" key="1">
    <source>
        <dbReference type="SAM" id="MobiDB-lite"/>
    </source>
</evidence>
<dbReference type="EMBL" id="JAHHHD010000021">
    <property type="protein sequence ID" value="MBW4660483.1"/>
    <property type="molecule type" value="Genomic_DNA"/>
</dbReference>
<dbReference type="PROSITE" id="PS50076">
    <property type="entry name" value="DNAJ_2"/>
    <property type="match status" value="1"/>
</dbReference>
<reference evidence="3" key="2">
    <citation type="journal article" date="2022" name="Microbiol. Resour. Announc.">
        <title>Metagenome Sequencing to Explore Phylogenomics of Terrestrial Cyanobacteria.</title>
        <authorList>
            <person name="Ward R.D."/>
            <person name="Stajich J.E."/>
            <person name="Johansen J.R."/>
            <person name="Huntemann M."/>
            <person name="Clum A."/>
            <person name="Foster B."/>
            <person name="Foster B."/>
            <person name="Roux S."/>
            <person name="Palaniappan K."/>
            <person name="Varghese N."/>
            <person name="Mukherjee S."/>
            <person name="Reddy T.B.K."/>
            <person name="Daum C."/>
            <person name="Copeland A."/>
            <person name="Chen I.A."/>
            <person name="Ivanova N.N."/>
            <person name="Kyrpides N.C."/>
            <person name="Shapiro N."/>
            <person name="Eloe-Fadrosh E.A."/>
            <person name="Pietrasiak N."/>
        </authorList>
    </citation>
    <scope>NUCLEOTIDE SEQUENCE</scope>
    <source>
        <strain evidence="3">UHER 2000/2452</strain>
    </source>
</reference>
<dbReference type="Gene3D" id="2.160.20.80">
    <property type="entry name" value="E3 ubiquitin-protein ligase SopA"/>
    <property type="match status" value="1"/>
</dbReference>
<dbReference type="InterPro" id="IPR001646">
    <property type="entry name" value="5peptide_repeat"/>
</dbReference>
<organism evidence="3 4">
    <name type="scientific">Drouetiella hepatica Uher 2000/2452</name>
    <dbReference type="NCBI Taxonomy" id="904376"/>
    <lineage>
        <taxon>Bacteria</taxon>
        <taxon>Bacillati</taxon>
        <taxon>Cyanobacteriota</taxon>
        <taxon>Cyanophyceae</taxon>
        <taxon>Oculatellales</taxon>
        <taxon>Oculatellaceae</taxon>
        <taxon>Drouetiella</taxon>
    </lineage>
</organism>
<evidence type="ECO:0000259" key="2">
    <source>
        <dbReference type="PROSITE" id="PS50076"/>
    </source>
</evidence>
<dbReference type="CDD" id="cd06257">
    <property type="entry name" value="DnaJ"/>
    <property type="match status" value="1"/>
</dbReference>
<feature type="region of interest" description="Disordered" evidence="1">
    <location>
        <begin position="42"/>
        <end position="203"/>
    </location>
</feature>
<dbReference type="PANTHER" id="PTHR14136:SF17">
    <property type="entry name" value="BTB_POZ DOMAIN-CONTAINING PROTEIN KCTD9"/>
    <property type="match status" value="1"/>
</dbReference>
<dbReference type="InterPro" id="IPR051082">
    <property type="entry name" value="Pentapeptide-BTB/POZ_domain"/>
</dbReference>
<comment type="caution">
    <text evidence="3">The sequence shown here is derived from an EMBL/GenBank/DDBJ whole genome shotgun (WGS) entry which is preliminary data.</text>
</comment>
<dbReference type="Pfam" id="PF00226">
    <property type="entry name" value="DnaJ"/>
    <property type="match status" value="1"/>
</dbReference>
<accession>A0A951QFV2</accession>
<dbReference type="PRINTS" id="PR00625">
    <property type="entry name" value="JDOMAIN"/>
</dbReference>
<dbReference type="Pfam" id="PF00805">
    <property type="entry name" value="Pentapeptide"/>
    <property type="match status" value="2"/>
</dbReference>
<proteinExistence type="predicted"/>
<dbReference type="SUPFAM" id="SSF141571">
    <property type="entry name" value="Pentapeptide repeat-like"/>
    <property type="match status" value="1"/>
</dbReference>
<evidence type="ECO:0000313" key="3">
    <source>
        <dbReference type="EMBL" id="MBW4660483.1"/>
    </source>
</evidence>
<dbReference type="PANTHER" id="PTHR14136">
    <property type="entry name" value="BTB_POZ DOMAIN-CONTAINING PROTEIN KCTD9"/>
    <property type="match status" value="1"/>
</dbReference>
<feature type="compositionally biased region" description="Pro residues" evidence="1">
    <location>
        <begin position="79"/>
        <end position="94"/>
    </location>
</feature>
<feature type="compositionally biased region" description="Polar residues" evidence="1">
    <location>
        <begin position="160"/>
        <end position="177"/>
    </location>
</feature>
<reference evidence="3" key="1">
    <citation type="submission" date="2021-05" db="EMBL/GenBank/DDBJ databases">
        <authorList>
            <person name="Pietrasiak N."/>
            <person name="Ward R."/>
            <person name="Stajich J.E."/>
            <person name="Kurbessoian T."/>
        </authorList>
    </citation>
    <scope>NUCLEOTIDE SEQUENCE</scope>
    <source>
        <strain evidence="3">UHER 2000/2452</strain>
    </source>
</reference>
<gene>
    <name evidence="3" type="ORF">KME15_17560</name>
</gene>
<feature type="compositionally biased region" description="Low complexity" evidence="1">
    <location>
        <begin position="95"/>
        <end position="150"/>
    </location>
</feature>
<dbReference type="AlphaFoldDB" id="A0A951QFV2"/>
<dbReference type="Proteomes" id="UP000757435">
    <property type="component" value="Unassembled WGS sequence"/>
</dbReference>
<dbReference type="SMART" id="SM00271">
    <property type="entry name" value="DnaJ"/>
    <property type="match status" value="1"/>
</dbReference>
<name>A0A951QFV2_9CYAN</name>
<protein>
    <submittedName>
        <fullName evidence="3">Pentapeptide repeat-containing protein</fullName>
    </submittedName>
</protein>
<feature type="domain" description="J" evidence="2">
    <location>
        <begin position="6"/>
        <end position="68"/>
    </location>
</feature>
<dbReference type="InterPro" id="IPR001623">
    <property type="entry name" value="DnaJ_domain"/>
</dbReference>
<dbReference type="Gene3D" id="1.10.287.110">
    <property type="entry name" value="DnaJ domain"/>
    <property type="match status" value="1"/>
</dbReference>